<accession>A0A3G6J7N3</accession>
<dbReference type="AlphaFoldDB" id="A0A3G6J7N3"/>
<evidence type="ECO:0000313" key="2">
    <source>
        <dbReference type="Proteomes" id="UP000271587"/>
    </source>
</evidence>
<gene>
    <name evidence="1" type="ORF">CGERO_08765</name>
</gene>
<proteinExistence type="predicted"/>
<name>A0A3G6J7N3_9CORY</name>
<dbReference type="Proteomes" id="UP000271587">
    <property type="component" value="Chromosome"/>
</dbReference>
<evidence type="ECO:0000313" key="1">
    <source>
        <dbReference type="EMBL" id="AZA12044.1"/>
    </source>
</evidence>
<reference evidence="1 2" key="1">
    <citation type="submission" date="2018-11" db="EMBL/GenBank/DDBJ databases">
        <authorList>
            <person name="Kleinhagauer T."/>
            <person name="Glaeser S.P."/>
            <person name="Spergser J."/>
            <person name="Ruckert C."/>
            <person name="Kaempfer P."/>
            <person name="Busse H.-J."/>
        </authorList>
    </citation>
    <scope>NUCLEOTIDE SEQUENCE [LARGE SCALE GENOMIC DNA]</scope>
    <source>
        <strain evidence="1 2">W8</strain>
    </source>
</reference>
<sequence>MPAHPRILRLPKVSAAQQHLYIFPLQALAAPVEAVRPKQQPTLGTALGGDLLIVFFPLQESVIDGVGIYACALDSGVDPVVA</sequence>
<keyword evidence="2" id="KW-1185">Reference proteome</keyword>
<dbReference type="EMBL" id="CP033897">
    <property type="protein sequence ID" value="AZA12044.1"/>
    <property type="molecule type" value="Genomic_DNA"/>
</dbReference>
<protein>
    <submittedName>
        <fullName evidence="1">Uncharacterized protein</fullName>
    </submittedName>
</protein>
<organism evidence="1 2">
    <name type="scientific">Corynebacterium gerontici</name>
    <dbReference type="NCBI Taxonomy" id="2079234"/>
    <lineage>
        <taxon>Bacteria</taxon>
        <taxon>Bacillati</taxon>
        <taxon>Actinomycetota</taxon>
        <taxon>Actinomycetes</taxon>
        <taxon>Mycobacteriales</taxon>
        <taxon>Corynebacteriaceae</taxon>
        <taxon>Corynebacterium</taxon>
    </lineage>
</organism>
<dbReference type="KEGG" id="cgk:CGERO_08765"/>